<dbReference type="AlphaFoldDB" id="A0A6A6P903"/>
<accession>A0A6A6P903</accession>
<protein>
    <submittedName>
        <fullName evidence="1">Uncharacterized protein</fullName>
    </submittedName>
</protein>
<keyword evidence="2" id="KW-1185">Reference proteome</keyword>
<evidence type="ECO:0000313" key="2">
    <source>
        <dbReference type="Proteomes" id="UP000799766"/>
    </source>
</evidence>
<name>A0A6A6P903_9PEZI</name>
<gene>
    <name evidence="1" type="ORF">BDY21DRAFT_335147</name>
</gene>
<dbReference type="Proteomes" id="UP000799766">
    <property type="component" value="Unassembled WGS sequence"/>
</dbReference>
<organism evidence="1 2">
    <name type="scientific">Lineolata rhizophorae</name>
    <dbReference type="NCBI Taxonomy" id="578093"/>
    <lineage>
        <taxon>Eukaryota</taxon>
        <taxon>Fungi</taxon>
        <taxon>Dikarya</taxon>
        <taxon>Ascomycota</taxon>
        <taxon>Pezizomycotina</taxon>
        <taxon>Dothideomycetes</taxon>
        <taxon>Dothideomycetes incertae sedis</taxon>
        <taxon>Lineolatales</taxon>
        <taxon>Lineolataceae</taxon>
        <taxon>Lineolata</taxon>
    </lineage>
</organism>
<evidence type="ECO:0000313" key="1">
    <source>
        <dbReference type="EMBL" id="KAF2460348.1"/>
    </source>
</evidence>
<sequence length="69" mass="8064">MNHLHIGTPHEDTGLSSLETCPALPREMGWRHRTARRRNGIYHHLASVHLENCSSNTNFSPPRRKRRLR</sequence>
<dbReference type="EMBL" id="MU001673">
    <property type="protein sequence ID" value="KAF2460348.1"/>
    <property type="molecule type" value="Genomic_DNA"/>
</dbReference>
<reference evidence="1" key="1">
    <citation type="journal article" date="2020" name="Stud. Mycol.">
        <title>101 Dothideomycetes genomes: a test case for predicting lifestyles and emergence of pathogens.</title>
        <authorList>
            <person name="Haridas S."/>
            <person name="Albert R."/>
            <person name="Binder M."/>
            <person name="Bloem J."/>
            <person name="Labutti K."/>
            <person name="Salamov A."/>
            <person name="Andreopoulos B."/>
            <person name="Baker S."/>
            <person name="Barry K."/>
            <person name="Bills G."/>
            <person name="Bluhm B."/>
            <person name="Cannon C."/>
            <person name="Castanera R."/>
            <person name="Culley D."/>
            <person name="Daum C."/>
            <person name="Ezra D."/>
            <person name="Gonzalez J."/>
            <person name="Henrissat B."/>
            <person name="Kuo A."/>
            <person name="Liang C."/>
            <person name="Lipzen A."/>
            <person name="Lutzoni F."/>
            <person name="Magnuson J."/>
            <person name="Mondo S."/>
            <person name="Nolan M."/>
            <person name="Ohm R."/>
            <person name="Pangilinan J."/>
            <person name="Park H.-J."/>
            <person name="Ramirez L."/>
            <person name="Alfaro M."/>
            <person name="Sun H."/>
            <person name="Tritt A."/>
            <person name="Yoshinaga Y."/>
            <person name="Zwiers L.-H."/>
            <person name="Turgeon B."/>
            <person name="Goodwin S."/>
            <person name="Spatafora J."/>
            <person name="Crous P."/>
            <person name="Grigoriev I."/>
        </authorList>
    </citation>
    <scope>NUCLEOTIDE SEQUENCE</scope>
    <source>
        <strain evidence="1">ATCC 16933</strain>
    </source>
</reference>
<proteinExistence type="predicted"/>